<feature type="region of interest" description="Disordered" evidence="1">
    <location>
        <begin position="1"/>
        <end position="25"/>
    </location>
</feature>
<evidence type="ECO:0008006" key="4">
    <source>
        <dbReference type="Google" id="ProtNLM"/>
    </source>
</evidence>
<protein>
    <recommendedName>
        <fullName evidence="4">Lipoprotein</fullName>
    </recommendedName>
</protein>
<reference evidence="2 3" key="1">
    <citation type="submission" date="2022-10" db="EMBL/GenBank/DDBJ databases">
        <title>Defluviimonas sp. nov., isolated from ocean surface sediments.</title>
        <authorList>
            <person name="He W."/>
            <person name="Wang L."/>
            <person name="Zhang D.-F."/>
        </authorList>
    </citation>
    <scope>NUCLEOTIDE SEQUENCE [LARGE SCALE GENOMIC DNA]</scope>
    <source>
        <strain evidence="2 3">WL0050</strain>
    </source>
</reference>
<name>A0ABT2ZJ93_9RHOB</name>
<organism evidence="2 3">
    <name type="scientific">Albidovulum litorale</name>
    <dbReference type="NCBI Taxonomy" id="2984134"/>
    <lineage>
        <taxon>Bacteria</taxon>
        <taxon>Pseudomonadati</taxon>
        <taxon>Pseudomonadota</taxon>
        <taxon>Alphaproteobacteria</taxon>
        <taxon>Rhodobacterales</taxon>
        <taxon>Paracoccaceae</taxon>
        <taxon>Albidovulum</taxon>
    </lineage>
</organism>
<keyword evidence="3" id="KW-1185">Reference proteome</keyword>
<comment type="caution">
    <text evidence="2">The sequence shown here is derived from an EMBL/GenBank/DDBJ whole genome shotgun (WGS) entry which is preliminary data.</text>
</comment>
<proteinExistence type="predicted"/>
<gene>
    <name evidence="2" type="ORF">OEZ71_02715</name>
</gene>
<dbReference type="EMBL" id="JAOWKZ010000001">
    <property type="protein sequence ID" value="MCV2871202.1"/>
    <property type="molecule type" value="Genomic_DNA"/>
</dbReference>
<feature type="compositionally biased region" description="Polar residues" evidence="1">
    <location>
        <begin position="7"/>
        <end position="22"/>
    </location>
</feature>
<evidence type="ECO:0000256" key="1">
    <source>
        <dbReference type="SAM" id="MobiDB-lite"/>
    </source>
</evidence>
<evidence type="ECO:0000313" key="2">
    <source>
        <dbReference type="EMBL" id="MCV2871202.1"/>
    </source>
</evidence>
<accession>A0ABT2ZJ93</accession>
<sequence length="153" mass="16563">MPGQIATAASSSPYKQNISSVSGYGGEETNPLWTSEISKEDFQKALEASIRQAGLYSDRGRYSLRADILSVEQPLVGLDLKVAMTVRYTLTDANGRMRFDETISSEYTAKFSEAFVAVERLKKANEGAARVNISKFLNRIGVSARGGSIAAVS</sequence>
<evidence type="ECO:0000313" key="3">
    <source>
        <dbReference type="Proteomes" id="UP001652564"/>
    </source>
</evidence>
<dbReference type="Proteomes" id="UP001652564">
    <property type="component" value="Unassembled WGS sequence"/>
</dbReference>